<keyword evidence="1" id="KW-0732">Signal</keyword>
<sequence length="209" mass="22922">MLARKLFFIVALCLGLASCAPKPVTPQLRPMGSIAVAAFSAPKYNWELIAGYLPEEGRPVKPEVLAALDAAVSQTLRAHGVSTTGTPAAVRQCQEIVTFERSGKARESAWSYWLGVGRCLPADFLLVPQVLYWKELEGGGKPASVVMDFYLIDVKGERLVSRYHYDETQKALSDNLLDFGKYVKRKGEWVSADTLAKEGVEAGLREMGL</sequence>
<dbReference type="PROSITE" id="PS51257">
    <property type="entry name" value="PROKAR_LIPOPROTEIN"/>
    <property type="match status" value="1"/>
</dbReference>
<evidence type="ECO:0000313" key="2">
    <source>
        <dbReference type="EMBL" id="SNS00963.1"/>
    </source>
</evidence>
<dbReference type="OrthoDB" id="5449868at2"/>
<proteinExistence type="predicted"/>
<evidence type="ECO:0008006" key="4">
    <source>
        <dbReference type="Google" id="ProtNLM"/>
    </source>
</evidence>
<evidence type="ECO:0000313" key="3">
    <source>
        <dbReference type="Proteomes" id="UP000198324"/>
    </source>
</evidence>
<dbReference type="RefSeq" id="WP_089274525.1">
    <property type="nucleotide sequence ID" value="NZ_FZOC01000004.1"/>
</dbReference>
<protein>
    <recommendedName>
        <fullName evidence="4">Lipoprotein</fullName>
    </recommendedName>
</protein>
<name>A0A239B168_9BACT</name>
<dbReference type="Proteomes" id="UP000198324">
    <property type="component" value="Unassembled WGS sequence"/>
</dbReference>
<reference evidence="2 3" key="1">
    <citation type="submission" date="2017-06" db="EMBL/GenBank/DDBJ databases">
        <authorList>
            <person name="Kim H.J."/>
            <person name="Triplett B.A."/>
        </authorList>
    </citation>
    <scope>NUCLEOTIDE SEQUENCE [LARGE SCALE GENOMIC DNA]</scope>
    <source>
        <strain evidence="2 3">DSM 13116</strain>
    </source>
</reference>
<feature type="chain" id="PRO_5013371522" description="Lipoprotein" evidence="1">
    <location>
        <begin position="20"/>
        <end position="209"/>
    </location>
</feature>
<feature type="signal peptide" evidence="1">
    <location>
        <begin position="1"/>
        <end position="19"/>
    </location>
</feature>
<accession>A0A239B168</accession>
<gene>
    <name evidence="2" type="ORF">SAMN04488503_2324</name>
</gene>
<keyword evidence="3" id="KW-1185">Reference proteome</keyword>
<evidence type="ECO:0000256" key="1">
    <source>
        <dbReference type="SAM" id="SignalP"/>
    </source>
</evidence>
<dbReference type="AlphaFoldDB" id="A0A239B168"/>
<dbReference type="EMBL" id="FZOC01000004">
    <property type="protein sequence ID" value="SNS00963.1"/>
    <property type="molecule type" value="Genomic_DNA"/>
</dbReference>
<organism evidence="2 3">
    <name type="scientific">Humidesulfovibrio mexicanus</name>
    <dbReference type="NCBI Taxonomy" id="147047"/>
    <lineage>
        <taxon>Bacteria</taxon>
        <taxon>Pseudomonadati</taxon>
        <taxon>Thermodesulfobacteriota</taxon>
        <taxon>Desulfovibrionia</taxon>
        <taxon>Desulfovibrionales</taxon>
        <taxon>Desulfovibrionaceae</taxon>
        <taxon>Humidesulfovibrio</taxon>
    </lineage>
</organism>